<name>A0A7J8FI87_ROUAE</name>
<feature type="region of interest" description="Disordered" evidence="1">
    <location>
        <begin position="1"/>
        <end position="38"/>
    </location>
</feature>
<sequence>MSPLFSFVTSSLTESRGPGRPRGACGSPRGRPATDTRVLRSCDRGARHPIRHMLPALLRRRAGPRDGVGVWGAGTGPRQGPQGPGWDWNEKPGPGARNAHNSEVNSRSHQLSNSVWRVHRYVNTTGRGA</sequence>
<organism evidence="2 3">
    <name type="scientific">Rousettus aegyptiacus</name>
    <name type="common">Egyptian fruit bat</name>
    <name type="synonym">Pteropus aegyptiacus</name>
    <dbReference type="NCBI Taxonomy" id="9407"/>
    <lineage>
        <taxon>Eukaryota</taxon>
        <taxon>Metazoa</taxon>
        <taxon>Chordata</taxon>
        <taxon>Craniata</taxon>
        <taxon>Vertebrata</taxon>
        <taxon>Euteleostomi</taxon>
        <taxon>Mammalia</taxon>
        <taxon>Eutheria</taxon>
        <taxon>Laurasiatheria</taxon>
        <taxon>Chiroptera</taxon>
        <taxon>Yinpterochiroptera</taxon>
        <taxon>Pteropodoidea</taxon>
        <taxon>Pteropodidae</taxon>
        <taxon>Rousettinae</taxon>
        <taxon>Rousettus</taxon>
    </lineage>
</organism>
<keyword evidence="3" id="KW-1185">Reference proteome</keyword>
<feature type="region of interest" description="Disordered" evidence="1">
    <location>
        <begin position="64"/>
        <end position="111"/>
    </location>
</feature>
<feature type="compositionally biased region" description="Polar residues" evidence="1">
    <location>
        <begin position="99"/>
        <end position="111"/>
    </location>
</feature>
<comment type="caution">
    <text evidence="2">The sequence shown here is derived from an EMBL/GenBank/DDBJ whole genome shotgun (WGS) entry which is preliminary data.</text>
</comment>
<protein>
    <submittedName>
        <fullName evidence="2">Uncharacterized protein</fullName>
    </submittedName>
</protein>
<evidence type="ECO:0000313" key="2">
    <source>
        <dbReference type="EMBL" id="KAF6447386.1"/>
    </source>
</evidence>
<gene>
    <name evidence="2" type="ORF">HJG63_011848</name>
</gene>
<accession>A0A7J8FI87</accession>
<dbReference type="AlphaFoldDB" id="A0A7J8FI87"/>
<proteinExistence type="predicted"/>
<reference evidence="2 3" key="1">
    <citation type="journal article" date="2020" name="Nature">
        <title>Six reference-quality genomes reveal evolution of bat adaptations.</title>
        <authorList>
            <person name="Jebb D."/>
            <person name="Huang Z."/>
            <person name="Pippel M."/>
            <person name="Hughes G.M."/>
            <person name="Lavrichenko K."/>
            <person name="Devanna P."/>
            <person name="Winkler S."/>
            <person name="Jermiin L.S."/>
            <person name="Skirmuntt E.C."/>
            <person name="Katzourakis A."/>
            <person name="Burkitt-Gray L."/>
            <person name="Ray D.A."/>
            <person name="Sullivan K.A.M."/>
            <person name="Roscito J.G."/>
            <person name="Kirilenko B.M."/>
            <person name="Davalos L.M."/>
            <person name="Corthals A.P."/>
            <person name="Power M.L."/>
            <person name="Jones G."/>
            <person name="Ransome R.D."/>
            <person name="Dechmann D.K.N."/>
            <person name="Locatelli A.G."/>
            <person name="Puechmaille S.J."/>
            <person name="Fedrigo O."/>
            <person name="Jarvis E.D."/>
            <person name="Hiller M."/>
            <person name="Vernes S.C."/>
            <person name="Myers E.W."/>
            <person name="Teeling E.C."/>
        </authorList>
    </citation>
    <scope>NUCLEOTIDE SEQUENCE [LARGE SCALE GENOMIC DNA]</scope>
    <source>
        <strain evidence="2">MRouAeg1</strain>
        <tissue evidence="2">Muscle</tissue>
    </source>
</reference>
<evidence type="ECO:0000313" key="3">
    <source>
        <dbReference type="Proteomes" id="UP000593571"/>
    </source>
</evidence>
<dbReference type="Proteomes" id="UP000593571">
    <property type="component" value="Unassembled WGS sequence"/>
</dbReference>
<evidence type="ECO:0000256" key="1">
    <source>
        <dbReference type="SAM" id="MobiDB-lite"/>
    </source>
</evidence>
<dbReference type="EMBL" id="JACASE010000007">
    <property type="protein sequence ID" value="KAF6447386.1"/>
    <property type="molecule type" value="Genomic_DNA"/>
</dbReference>